<evidence type="ECO:0000313" key="5">
    <source>
        <dbReference type="Proteomes" id="UP001321542"/>
    </source>
</evidence>
<dbReference type="EMBL" id="AP018448">
    <property type="protein sequence ID" value="BBC28987.1"/>
    <property type="molecule type" value="Genomic_DNA"/>
</dbReference>
<dbReference type="Proteomes" id="UP001321542">
    <property type="component" value="Chromosome"/>
</dbReference>
<keyword evidence="1" id="KW-0805">Transcription regulation</keyword>
<dbReference type="InterPro" id="IPR036271">
    <property type="entry name" value="Tet_transcr_reg_TetR-rel_C_sf"/>
</dbReference>
<feature type="domain" description="Tetracyclin repressor-like C-terminal" evidence="3">
    <location>
        <begin position="16"/>
        <end position="119"/>
    </location>
</feature>
<name>A0ABM7F064_9ACTN</name>
<evidence type="ECO:0000256" key="2">
    <source>
        <dbReference type="ARBA" id="ARBA00023163"/>
    </source>
</evidence>
<keyword evidence="2" id="KW-0804">Transcription</keyword>
<reference evidence="4 5" key="1">
    <citation type="journal article" date="2010" name="ChemBioChem">
        <title>Cloning and characterization of the biosynthetic gene cluster of 16-membered macrolide antibiotic FD-891: involvement of a dual functional cytochrome P450 monooxygenase catalyzing epoxidation and hydroxylation.</title>
        <authorList>
            <person name="Kudo F."/>
            <person name="Motegi A."/>
            <person name="Mizoue K."/>
            <person name="Eguchi T."/>
        </authorList>
    </citation>
    <scope>NUCLEOTIDE SEQUENCE [LARGE SCALE GENOMIC DNA]</scope>
    <source>
        <strain evidence="4 5">A-8890</strain>
    </source>
</reference>
<gene>
    <name evidence="4" type="ORF">SGFS_002780</name>
</gene>
<accession>A0ABM7F064</accession>
<dbReference type="Gene3D" id="1.10.357.10">
    <property type="entry name" value="Tetracycline Repressor, domain 2"/>
    <property type="match status" value="1"/>
</dbReference>
<evidence type="ECO:0000256" key="1">
    <source>
        <dbReference type="ARBA" id="ARBA00023015"/>
    </source>
</evidence>
<evidence type="ECO:0000313" key="4">
    <source>
        <dbReference type="EMBL" id="BBC28987.1"/>
    </source>
</evidence>
<dbReference type="SUPFAM" id="SSF48498">
    <property type="entry name" value="Tetracyclin repressor-like, C-terminal domain"/>
    <property type="match status" value="1"/>
</dbReference>
<organism evidence="4 5">
    <name type="scientific">Streptomyces graminofaciens</name>
    <dbReference type="NCBI Taxonomy" id="68212"/>
    <lineage>
        <taxon>Bacteria</taxon>
        <taxon>Bacillati</taxon>
        <taxon>Actinomycetota</taxon>
        <taxon>Actinomycetes</taxon>
        <taxon>Kitasatosporales</taxon>
        <taxon>Streptomycetaceae</taxon>
        <taxon>Streptomyces</taxon>
    </lineage>
</organism>
<protein>
    <recommendedName>
        <fullName evidence="3">Tetracyclin repressor-like C-terminal domain-containing protein</fullName>
    </recommendedName>
</protein>
<dbReference type="Pfam" id="PF16925">
    <property type="entry name" value="TetR_C_13"/>
    <property type="match status" value="1"/>
</dbReference>
<proteinExistence type="predicted"/>
<evidence type="ECO:0000259" key="3">
    <source>
        <dbReference type="Pfam" id="PF16925"/>
    </source>
</evidence>
<dbReference type="InterPro" id="IPR011075">
    <property type="entry name" value="TetR_C"/>
</dbReference>
<sequence length="130" mass="14152">MFADAVVRPTRTVPRGAARVRALIERWIEYASVPLFPGGCFRAANLAGFDSRPGPVRDALFRCQRGWRDLITAEPSHAVGTGEIAQLDADLTAFQLDAVLLAANTALRLGDEEVVDKVRLVTEGFLVPPH</sequence>
<reference evidence="4 5" key="2">
    <citation type="journal article" date="2023" name="ChemBioChem">
        <title>Acyltransferase Domain Exchange between Two Independent Type I Polyketide Synthases in the Same Producer Strain of Macrolide Antibiotics.</title>
        <authorList>
            <person name="Kudo F."/>
            <person name="Kishikawa K."/>
            <person name="Tsuboi K."/>
            <person name="Kido T."/>
            <person name="Usui T."/>
            <person name="Hashimoto J."/>
            <person name="Shin-Ya K."/>
            <person name="Miyanaga A."/>
            <person name="Eguchi T."/>
        </authorList>
    </citation>
    <scope>NUCLEOTIDE SEQUENCE [LARGE SCALE GENOMIC DNA]</scope>
    <source>
        <strain evidence="4 5">A-8890</strain>
    </source>
</reference>
<keyword evidence="5" id="KW-1185">Reference proteome</keyword>